<keyword evidence="1" id="KW-0812">Transmembrane</keyword>
<dbReference type="eggNOG" id="ENOG5032YDC">
    <property type="taxonomic scope" value="Bacteria"/>
</dbReference>
<accession>A0A094JW10</accession>
<dbReference type="OrthoDB" id="8911335at2"/>
<dbReference type="STRING" id="1515746.HR45_15200"/>
<reference evidence="2 3" key="1">
    <citation type="submission" date="2014-06" db="EMBL/GenBank/DDBJ databases">
        <title>Shewanella sp. YQH10.</title>
        <authorList>
            <person name="Liu Y."/>
            <person name="Zeng R."/>
        </authorList>
    </citation>
    <scope>NUCLEOTIDE SEQUENCE [LARGE SCALE GENOMIC DNA]</scope>
    <source>
        <strain evidence="2 3">YQH10</strain>
    </source>
</reference>
<keyword evidence="1" id="KW-0472">Membrane</keyword>
<keyword evidence="3" id="KW-1185">Reference proteome</keyword>
<feature type="transmembrane region" description="Helical" evidence="1">
    <location>
        <begin position="74"/>
        <end position="92"/>
    </location>
</feature>
<evidence type="ECO:0000313" key="3">
    <source>
        <dbReference type="Proteomes" id="UP000029264"/>
    </source>
</evidence>
<organism evidence="2 3">
    <name type="scientific">Shewanella mangrovi</name>
    <dbReference type="NCBI Taxonomy" id="1515746"/>
    <lineage>
        <taxon>Bacteria</taxon>
        <taxon>Pseudomonadati</taxon>
        <taxon>Pseudomonadota</taxon>
        <taxon>Gammaproteobacteria</taxon>
        <taxon>Alteromonadales</taxon>
        <taxon>Shewanellaceae</taxon>
        <taxon>Shewanella</taxon>
    </lineage>
</organism>
<feature type="transmembrane region" description="Helical" evidence="1">
    <location>
        <begin position="12"/>
        <end position="37"/>
    </location>
</feature>
<keyword evidence="1" id="KW-1133">Transmembrane helix</keyword>
<dbReference type="EMBL" id="JPEO01000015">
    <property type="protein sequence ID" value="KFZ36641.1"/>
    <property type="molecule type" value="Genomic_DNA"/>
</dbReference>
<sequence>MSRAAKIRPDWLGKTLCGVVLGFTLALAIVGLFAWFGPGGIDARDKYQFNMWLMTPLWLCVISFIYLFHSTRHAFIWLGSANLLAWTLLLLLR</sequence>
<dbReference type="AlphaFoldDB" id="A0A094JW10"/>
<evidence type="ECO:0000313" key="2">
    <source>
        <dbReference type="EMBL" id="KFZ36641.1"/>
    </source>
</evidence>
<feature type="transmembrane region" description="Helical" evidence="1">
    <location>
        <begin position="49"/>
        <end position="68"/>
    </location>
</feature>
<name>A0A094JW10_9GAMM</name>
<comment type="caution">
    <text evidence="2">The sequence shown here is derived from an EMBL/GenBank/DDBJ whole genome shotgun (WGS) entry which is preliminary data.</text>
</comment>
<dbReference type="RefSeq" id="WP_037444476.1">
    <property type="nucleotide sequence ID" value="NZ_JPEO01000015.1"/>
</dbReference>
<protein>
    <submittedName>
        <fullName evidence="2">Membrane protein</fullName>
    </submittedName>
</protein>
<evidence type="ECO:0000256" key="1">
    <source>
        <dbReference type="SAM" id="Phobius"/>
    </source>
</evidence>
<proteinExistence type="predicted"/>
<dbReference type="Proteomes" id="UP000029264">
    <property type="component" value="Unassembled WGS sequence"/>
</dbReference>
<gene>
    <name evidence="2" type="ORF">HR45_15200</name>
</gene>